<dbReference type="Proteomes" id="UP000645828">
    <property type="component" value="Unassembled WGS sequence"/>
</dbReference>
<organism evidence="3 4">
    <name type="scientific">Nyctereutes procyonoides</name>
    <name type="common">Raccoon dog</name>
    <name type="synonym">Canis procyonoides</name>
    <dbReference type="NCBI Taxonomy" id="34880"/>
    <lineage>
        <taxon>Eukaryota</taxon>
        <taxon>Metazoa</taxon>
        <taxon>Chordata</taxon>
        <taxon>Craniata</taxon>
        <taxon>Vertebrata</taxon>
        <taxon>Euteleostomi</taxon>
        <taxon>Mammalia</taxon>
        <taxon>Eutheria</taxon>
        <taxon>Laurasiatheria</taxon>
        <taxon>Carnivora</taxon>
        <taxon>Caniformia</taxon>
        <taxon>Canidae</taxon>
        <taxon>Nyctereutes</taxon>
    </lineage>
</organism>
<dbReference type="EMBL" id="CAJHUB010000749">
    <property type="protein sequence ID" value="CAD7680493.1"/>
    <property type="molecule type" value="Genomic_DNA"/>
</dbReference>
<protein>
    <submittedName>
        <fullName evidence="3">(raccoon dog) hypothetical protein</fullName>
    </submittedName>
</protein>
<dbReference type="AlphaFoldDB" id="A0A811YSD1"/>
<feature type="region of interest" description="Disordered" evidence="1">
    <location>
        <begin position="59"/>
        <end position="98"/>
    </location>
</feature>
<evidence type="ECO:0000313" key="4">
    <source>
        <dbReference type="Proteomes" id="UP000645828"/>
    </source>
</evidence>
<keyword evidence="4" id="KW-1185">Reference proteome</keyword>
<feature type="signal peptide" evidence="2">
    <location>
        <begin position="1"/>
        <end position="23"/>
    </location>
</feature>
<comment type="caution">
    <text evidence="3">The sequence shown here is derived from an EMBL/GenBank/DDBJ whole genome shotgun (WGS) entry which is preliminary data.</text>
</comment>
<accession>A0A811YSD1</accession>
<name>A0A811YSD1_NYCPR</name>
<gene>
    <name evidence="3" type="ORF">NYPRO_LOCUS13286</name>
</gene>
<evidence type="ECO:0000313" key="3">
    <source>
        <dbReference type="EMBL" id="CAD7680493.1"/>
    </source>
</evidence>
<proteinExistence type="predicted"/>
<sequence>MAAARPGLLLLGTSFNLLRWCLFLRLLSFPYYKSDENLFFCQHQGPSIAYGLAPAFGPGHDPGDPGSSPTSAPLGVAGQRGQREVQLPAPPGRSQQVSNCAAAGSAPAGSLGMSVGGCRSFRIYTENPLVEVMALAEEVRVGGGIECPVLLDVSAGVFTDSSRCPAPFRQNYYKQFFSRCSLFLQKYLNGYSLLWKEQGSSGRV</sequence>
<keyword evidence="2" id="KW-0732">Signal</keyword>
<feature type="chain" id="PRO_5032375543" evidence="2">
    <location>
        <begin position="24"/>
        <end position="204"/>
    </location>
</feature>
<evidence type="ECO:0000256" key="1">
    <source>
        <dbReference type="SAM" id="MobiDB-lite"/>
    </source>
</evidence>
<feature type="compositionally biased region" description="Low complexity" evidence="1">
    <location>
        <begin position="59"/>
        <end position="73"/>
    </location>
</feature>
<evidence type="ECO:0000256" key="2">
    <source>
        <dbReference type="SAM" id="SignalP"/>
    </source>
</evidence>
<reference evidence="3" key="1">
    <citation type="submission" date="2020-12" db="EMBL/GenBank/DDBJ databases">
        <authorList>
            <consortium name="Molecular Ecology Group"/>
        </authorList>
    </citation>
    <scope>NUCLEOTIDE SEQUENCE</scope>
    <source>
        <strain evidence="3">TBG_1078</strain>
    </source>
</reference>